<feature type="transmembrane region" description="Helical" evidence="23">
    <location>
        <begin position="207"/>
        <end position="228"/>
    </location>
</feature>
<evidence type="ECO:0000256" key="8">
    <source>
        <dbReference type="ARBA" id="ARBA00022553"/>
    </source>
</evidence>
<feature type="transmembrane region" description="Helical" evidence="23">
    <location>
        <begin position="546"/>
        <end position="568"/>
    </location>
</feature>
<dbReference type="NCBIfam" id="TIGR01023">
    <property type="entry name" value="rpmG_bact"/>
    <property type="match status" value="1"/>
</dbReference>
<dbReference type="InterPro" id="IPR024942">
    <property type="entry name" value="Maturase_MatK_N"/>
</dbReference>
<dbReference type="PANTHER" id="PTHR30128">
    <property type="entry name" value="OUTER MEMBRANE PROTEIN, OMPA-RELATED"/>
    <property type="match status" value="1"/>
</dbReference>
<dbReference type="AlphaFoldDB" id="A0A5N6N6M1"/>
<comment type="similarity">
    <text evidence="2">Belongs to the bacterial ribosomal protein bL33 family.</text>
</comment>
<dbReference type="SUPFAM" id="SSF81558">
    <property type="entry name" value="Photosystem I subunits PsaA/PsaB"/>
    <property type="match status" value="1"/>
</dbReference>
<evidence type="ECO:0000256" key="7">
    <source>
        <dbReference type="ARBA" id="ARBA00022531"/>
    </source>
</evidence>
<evidence type="ECO:0000256" key="14">
    <source>
        <dbReference type="ARBA" id="ARBA00022982"/>
    </source>
</evidence>
<keyword evidence="21" id="KW-0604">Photosystem II</keyword>
<keyword evidence="8" id="KW-0597">Phosphoprotein</keyword>
<dbReference type="Gene3D" id="1.20.85.10">
    <property type="entry name" value="Photosystem II protein D1-like"/>
    <property type="match status" value="1"/>
</dbReference>
<evidence type="ECO:0000256" key="22">
    <source>
        <dbReference type="HAMAP-Rule" id="MF_01390"/>
    </source>
</evidence>
<dbReference type="GO" id="GO:0003735">
    <property type="term" value="F:structural constituent of ribosome"/>
    <property type="evidence" value="ECO:0007669"/>
    <property type="project" value="InterPro"/>
</dbReference>
<comment type="subcellular location">
    <subcellularLocation>
        <location evidence="1">Membrane</location>
        <topology evidence="1">Multi-pass membrane protein</topology>
    </subcellularLocation>
    <subcellularLocation>
        <location evidence="22">Plastid</location>
        <location evidence="22">Chloroplast</location>
    </subcellularLocation>
</comment>
<evidence type="ECO:0000256" key="4">
    <source>
        <dbReference type="ARBA" id="ARBA00022448"/>
    </source>
</evidence>
<evidence type="ECO:0000256" key="21">
    <source>
        <dbReference type="ARBA" id="ARBA00023276"/>
    </source>
</evidence>
<dbReference type="GO" id="GO:0009535">
    <property type="term" value="C:chloroplast thylakoid membrane"/>
    <property type="evidence" value="ECO:0007669"/>
    <property type="project" value="TreeGrafter"/>
</dbReference>
<evidence type="ECO:0000256" key="17">
    <source>
        <dbReference type="ARBA" id="ARBA00022991"/>
    </source>
</evidence>
<dbReference type="GO" id="GO:0009522">
    <property type="term" value="C:photosystem I"/>
    <property type="evidence" value="ECO:0007669"/>
    <property type="project" value="InterPro"/>
</dbReference>
<dbReference type="PRINTS" id="PR00257">
    <property type="entry name" value="PHOTSYSPSAAB"/>
</dbReference>
<keyword evidence="16" id="KW-0007">Acetylation</keyword>
<keyword evidence="5" id="KW-0148">Chlorophyll</keyword>
<dbReference type="NCBIfam" id="NF001764">
    <property type="entry name" value="PRK00504.1"/>
    <property type="match status" value="1"/>
</dbReference>
<dbReference type="PROSITE" id="PS00582">
    <property type="entry name" value="RIBOSOMAL_L33"/>
    <property type="match status" value="1"/>
</dbReference>
<keyword evidence="13" id="KW-0689">Ribosomal protein</keyword>
<keyword evidence="4" id="KW-0813">Transport</keyword>
<dbReference type="Gene3D" id="2.20.28.120">
    <property type="entry name" value="Ribosomal protein L33"/>
    <property type="match status" value="1"/>
</dbReference>
<accession>A0A5N6N6M1</accession>
<evidence type="ECO:0000313" key="27">
    <source>
        <dbReference type="Proteomes" id="UP000326396"/>
    </source>
</evidence>
<dbReference type="Pfam" id="PF00124">
    <property type="entry name" value="Photo_RC"/>
    <property type="match status" value="1"/>
</dbReference>
<keyword evidence="20" id="KW-0687">Ribonucleoprotein</keyword>
<keyword evidence="12" id="KW-0460">Magnesium</keyword>
<keyword evidence="10 23" id="KW-0812">Transmembrane</keyword>
<feature type="transmembrane region" description="Helical" evidence="23">
    <location>
        <begin position="406"/>
        <end position="425"/>
    </location>
</feature>
<dbReference type="InterPro" id="IPR036854">
    <property type="entry name" value="Photo_II_D1/D2_sf"/>
</dbReference>
<dbReference type="Pfam" id="PF00471">
    <property type="entry name" value="Ribosomal_L33"/>
    <property type="match status" value="1"/>
</dbReference>
<dbReference type="GO" id="GO:0003723">
    <property type="term" value="F:RNA binding"/>
    <property type="evidence" value="ECO:0007669"/>
    <property type="project" value="UniProtKB-KW"/>
</dbReference>
<dbReference type="GO" id="GO:0008380">
    <property type="term" value="P:RNA splicing"/>
    <property type="evidence" value="ECO:0007669"/>
    <property type="project" value="UniProtKB-UniRule"/>
</dbReference>
<evidence type="ECO:0000259" key="24">
    <source>
        <dbReference type="Pfam" id="PF01348"/>
    </source>
</evidence>
<keyword evidence="14" id="KW-0249">Electron transport</keyword>
<gene>
    <name evidence="22" type="primary">matK</name>
    <name evidence="26" type="ORF">E3N88_25771</name>
</gene>
<evidence type="ECO:0000256" key="2">
    <source>
        <dbReference type="ARBA" id="ARBA00007596"/>
    </source>
</evidence>
<comment type="function">
    <text evidence="22">Usually encoded in the trnK tRNA gene intron. Probably assists in splicing its own and other chloroplast group II introns.</text>
</comment>
<dbReference type="InterPro" id="IPR000484">
    <property type="entry name" value="Photo_RC_L/M"/>
</dbReference>
<dbReference type="GO" id="GO:1990904">
    <property type="term" value="C:ribonucleoprotein complex"/>
    <property type="evidence" value="ECO:0007669"/>
    <property type="project" value="UniProtKB-KW"/>
</dbReference>
<keyword evidence="27" id="KW-1185">Reference proteome</keyword>
<evidence type="ECO:0000256" key="13">
    <source>
        <dbReference type="ARBA" id="ARBA00022980"/>
    </source>
</evidence>
<dbReference type="Gene3D" id="1.20.1130.10">
    <property type="entry name" value="Photosystem I PsaA/PsaB"/>
    <property type="match status" value="1"/>
</dbReference>
<dbReference type="GO" id="GO:0008033">
    <property type="term" value="P:tRNA processing"/>
    <property type="evidence" value="ECO:0007669"/>
    <property type="project" value="UniProtKB-KW"/>
</dbReference>
<keyword evidence="18" id="KW-0408">Iron</keyword>
<dbReference type="HAMAP" id="MF_01390">
    <property type="entry name" value="MatK"/>
    <property type="match status" value="1"/>
</dbReference>
<dbReference type="SUPFAM" id="SSF57829">
    <property type="entry name" value="Zn-binding ribosomal proteins"/>
    <property type="match status" value="1"/>
</dbReference>
<protein>
    <recommendedName>
        <fullName evidence="22">Maturase K</fullName>
    </recommendedName>
    <alternativeName>
        <fullName evidence="22">Intron maturase</fullName>
    </alternativeName>
</protein>
<dbReference type="Pfam" id="PF01824">
    <property type="entry name" value="MatK_N"/>
    <property type="match status" value="1"/>
</dbReference>
<dbReference type="GO" id="GO:0009772">
    <property type="term" value="P:photosynthetic electron transport in photosystem II"/>
    <property type="evidence" value="ECO:0007669"/>
    <property type="project" value="InterPro"/>
</dbReference>
<dbReference type="Pfam" id="PF00223">
    <property type="entry name" value="PsaA_PsaB"/>
    <property type="match status" value="1"/>
</dbReference>
<dbReference type="HAMAP" id="MF_00294">
    <property type="entry name" value="Ribosomal_bL33"/>
    <property type="match status" value="1"/>
</dbReference>
<comment type="similarity">
    <text evidence="3">Belongs to the reaction center PufL/M/PsbA/D family.</text>
</comment>
<dbReference type="InterPro" id="IPR006244">
    <property type="entry name" value="PSI_PsaB"/>
</dbReference>
<dbReference type="SUPFAM" id="SSF81483">
    <property type="entry name" value="Bacterial photosystem II reaction centre, L and M subunits"/>
    <property type="match status" value="1"/>
</dbReference>
<feature type="transmembrane region" description="Helical" evidence="23">
    <location>
        <begin position="164"/>
        <end position="186"/>
    </location>
</feature>
<evidence type="ECO:0000256" key="18">
    <source>
        <dbReference type="ARBA" id="ARBA00023004"/>
    </source>
</evidence>
<dbReference type="InterPro" id="IPR036408">
    <property type="entry name" value="PSI_PsaA/B_sf"/>
</dbReference>
<dbReference type="InterPro" id="IPR024937">
    <property type="entry name" value="Domain_X"/>
</dbReference>
<dbReference type="SMR" id="A0A5N6N6M1"/>
<dbReference type="InterPro" id="IPR011332">
    <property type="entry name" value="Ribosomal_zn-bd"/>
</dbReference>
<evidence type="ECO:0000259" key="25">
    <source>
        <dbReference type="Pfam" id="PF01824"/>
    </source>
</evidence>
<reference evidence="26 27" key="1">
    <citation type="submission" date="2019-05" db="EMBL/GenBank/DDBJ databases">
        <title>Mikania micrantha, genome provides insights into the molecular mechanism of rapid growth.</title>
        <authorList>
            <person name="Liu B."/>
        </authorList>
    </citation>
    <scope>NUCLEOTIDE SEQUENCE [LARGE SCALE GENOMIC DNA]</scope>
    <source>
        <strain evidence="26">NLD-2019</strain>
        <tissue evidence="26">Leaf</tissue>
    </source>
</reference>
<dbReference type="Proteomes" id="UP000326396">
    <property type="component" value="Linkage Group LG3"/>
</dbReference>
<comment type="caution">
    <text evidence="26">The sequence shown here is derived from an EMBL/GenBank/DDBJ whole genome shotgun (WGS) entry which is preliminary data.</text>
</comment>
<dbReference type="Pfam" id="PF01348">
    <property type="entry name" value="Intron_maturas2"/>
    <property type="match status" value="1"/>
</dbReference>
<proteinExistence type="inferred from homology"/>
<feature type="domain" description="Maturase MatK N-terminal" evidence="25">
    <location>
        <begin position="643"/>
        <end position="814"/>
    </location>
</feature>
<evidence type="ECO:0000256" key="15">
    <source>
        <dbReference type="ARBA" id="ARBA00022989"/>
    </source>
</evidence>
<evidence type="ECO:0000256" key="3">
    <source>
        <dbReference type="ARBA" id="ARBA00008204"/>
    </source>
</evidence>
<dbReference type="GO" id="GO:0006412">
    <property type="term" value="P:translation"/>
    <property type="evidence" value="ECO:0007669"/>
    <property type="project" value="InterPro"/>
</dbReference>
<keyword evidence="9" id="KW-0934">Plastid</keyword>
<organism evidence="26 27">
    <name type="scientific">Mikania micrantha</name>
    <name type="common">bitter vine</name>
    <dbReference type="NCBI Taxonomy" id="192012"/>
    <lineage>
        <taxon>Eukaryota</taxon>
        <taxon>Viridiplantae</taxon>
        <taxon>Streptophyta</taxon>
        <taxon>Embryophyta</taxon>
        <taxon>Tracheophyta</taxon>
        <taxon>Spermatophyta</taxon>
        <taxon>Magnoliopsida</taxon>
        <taxon>eudicotyledons</taxon>
        <taxon>Gunneridae</taxon>
        <taxon>Pentapetalae</taxon>
        <taxon>asterids</taxon>
        <taxon>campanulids</taxon>
        <taxon>Asterales</taxon>
        <taxon>Asteraceae</taxon>
        <taxon>Asteroideae</taxon>
        <taxon>Heliantheae alliance</taxon>
        <taxon>Eupatorieae</taxon>
        <taxon>Mikania</taxon>
    </lineage>
</organism>
<dbReference type="InterPro" id="IPR018264">
    <property type="entry name" value="Ribosomal_bL33_CS"/>
</dbReference>
<feature type="transmembrane region" description="Helical" evidence="23">
    <location>
        <begin position="359"/>
        <end position="378"/>
    </location>
</feature>
<dbReference type="GO" id="GO:0016168">
    <property type="term" value="F:chlorophyll binding"/>
    <property type="evidence" value="ECO:0007669"/>
    <property type="project" value="UniProtKB-KW"/>
</dbReference>
<dbReference type="GO" id="GO:0009523">
    <property type="term" value="C:photosystem II"/>
    <property type="evidence" value="ECO:0007669"/>
    <property type="project" value="UniProtKB-KW"/>
</dbReference>
<dbReference type="OrthoDB" id="1886907at2759"/>
<keyword evidence="11" id="KW-0479">Metal-binding</keyword>
<evidence type="ECO:0000256" key="9">
    <source>
        <dbReference type="ARBA" id="ARBA00022640"/>
    </source>
</evidence>
<dbReference type="GO" id="GO:0006397">
    <property type="term" value="P:mRNA processing"/>
    <property type="evidence" value="ECO:0007669"/>
    <property type="project" value="UniProtKB-KW"/>
</dbReference>
<evidence type="ECO:0000256" key="11">
    <source>
        <dbReference type="ARBA" id="ARBA00022723"/>
    </source>
</evidence>
<keyword evidence="19 23" id="KW-0472">Membrane</keyword>
<evidence type="ECO:0000256" key="16">
    <source>
        <dbReference type="ARBA" id="ARBA00022990"/>
    </source>
</evidence>
<evidence type="ECO:0000256" key="12">
    <source>
        <dbReference type="ARBA" id="ARBA00022842"/>
    </source>
</evidence>
<dbReference type="GO" id="GO:0005840">
    <property type="term" value="C:ribosome"/>
    <property type="evidence" value="ECO:0007669"/>
    <property type="project" value="UniProtKB-KW"/>
</dbReference>
<dbReference type="GO" id="GO:0046872">
    <property type="term" value="F:metal ion binding"/>
    <property type="evidence" value="ECO:0007669"/>
    <property type="project" value="UniProtKB-KW"/>
</dbReference>
<keyword evidence="7" id="KW-0602">Photosynthesis</keyword>
<dbReference type="PANTHER" id="PTHR30128:SF19">
    <property type="entry name" value="PHOTOSYSTEM I P700 CHLOROPHYLL A APOPROTEIN A1-RELATED"/>
    <property type="match status" value="1"/>
</dbReference>
<dbReference type="NCBIfam" id="NF001860">
    <property type="entry name" value="PRK00595.1"/>
    <property type="match status" value="1"/>
</dbReference>
<dbReference type="NCBIfam" id="TIGR01336">
    <property type="entry name" value="psaB"/>
    <property type="match status" value="1"/>
</dbReference>
<dbReference type="EMBL" id="SZYD01000013">
    <property type="protein sequence ID" value="KAD4385602.1"/>
    <property type="molecule type" value="Genomic_DNA"/>
</dbReference>
<evidence type="ECO:0000256" key="6">
    <source>
        <dbReference type="ARBA" id="ARBA00022528"/>
    </source>
</evidence>
<feature type="transmembrane region" description="Helical" evidence="23">
    <location>
        <begin position="982"/>
        <end position="1003"/>
    </location>
</feature>
<keyword evidence="6" id="KW-0150">Chloroplast</keyword>
<evidence type="ECO:0000256" key="20">
    <source>
        <dbReference type="ARBA" id="ARBA00023274"/>
    </source>
</evidence>
<evidence type="ECO:0000313" key="26">
    <source>
        <dbReference type="EMBL" id="KAD4385602.1"/>
    </source>
</evidence>
<keyword evidence="22" id="KW-0819">tRNA processing</keyword>
<feature type="transmembrane region" description="Helical" evidence="23">
    <location>
        <begin position="446"/>
        <end position="467"/>
    </location>
</feature>
<keyword evidence="17" id="KW-0157">Chromophore</keyword>
<evidence type="ECO:0000256" key="10">
    <source>
        <dbReference type="ARBA" id="ARBA00022692"/>
    </source>
</evidence>
<feature type="transmembrane region" description="Helical" evidence="23">
    <location>
        <begin position="937"/>
        <end position="962"/>
    </location>
</feature>
<keyword evidence="15 23" id="KW-1133">Transmembrane helix</keyword>
<sequence length="1068" mass="119584">MAKALCWADTDTERRNLGERMGLDTPVVLARRTLPGLDMPRILLKERGAFGIADTGGAWLSSARATAGDKPEEGEDDVKSSCPLCPGRHTCYNGRDKGSRSREGELTPKTRPQFGLQAVTRLHEAGIATVEAFTRGGAPGPVNIAYSGVYQWWYTIGLRTNEDLYTGALFLLFISAISLIAGWLHLQPKWKPSVSWFKNAESRLNHHLSGLFGVSSLAWTGHLVHVAIPASRGEYVRWNNFLNVLPHPQGLGPLFTGQWNLYAQNPDSSSHLFGTSQGAGTAILTLLRGFHPQTQSLWLTDMAHHHLAIAFIFLIAGHMYRTNFGIGHSMKDLLDAHVPPGGRLGRGHKGLYDTINNSIHFQLGLALASLGVITSLVAQHMYSLPAYAFIAQDFTTQAALYTHHQYIAGFIMTGAFAHGAIFFIRDYNPEQNEDNVLARMLEHKEAIISHLSWASLFLGFHTLGLYVHNDVMLAFGTPEKQILIEPIFAQWIQSAHGKTSYGFDILLSSTNGPAFNAGRSIWLPGWLNAVNENSNSLFLTIGPGDFLVHHAIALGLHTTTLILVKGALDARGSKLMPDKKDFGYSFPCDGPGRGESFDSSVNDSKLLGHNKNFYSQVMSEVSSTIMEIPLSLRLISSLERKGVLRYWIKDASSLHLLRFFLHECHNWDSLITSNSKKASSSFSKRNHRLFFFLYTSYVCEYESGFLFLRNQSSHLRSTSSGALIERIYFYGKIEHLAEVFARAFQANLWLFKDSFMHYVRYQGKSILASKGTFLLMNKWKYYFVNFWKSYFDLWSQPGRIYINQLSNHSLDFLGYRSSVRLKPSIVRGQMLEKTFLIDNAIKKFDSSVPIMPLVGSLAKSKFCNALGHPIGKAIWTDLSDSDIIERFGRIYRNLSHYHSGSSKKKSLYRVKYILRLSCARTLARKHKSTITSTENRLYIGWFGVLMIPTLLTATSVFIIAFIAAPPVDIDGIREPVSGSLLYGNNIISGAIIPTSAAIGLHFYPKGKDVRIPVLLECTACVRNSVNKESTGISRYITQKNRHNTPNRLELLKFCPYCYKHTIHGEIKK</sequence>
<dbReference type="InterPro" id="IPR001280">
    <property type="entry name" value="PSI_PsaA/B"/>
</dbReference>
<dbReference type="InterPro" id="IPR002866">
    <property type="entry name" value="Maturase_MatK"/>
</dbReference>
<dbReference type="InterPro" id="IPR038584">
    <property type="entry name" value="Ribosomal_bL33_sf"/>
</dbReference>
<dbReference type="InterPro" id="IPR001705">
    <property type="entry name" value="Ribosomal_bL33"/>
</dbReference>
<keyword evidence="22" id="KW-0507">mRNA processing</keyword>
<keyword evidence="22" id="KW-0694">RNA-binding</keyword>
<evidence type="ECO:0000256" key="1">
    <source>
        <dbReference type="ARBA" id="ARBA00004141"/>
    </source>
</evidence>
<evidence type="ECO:0000256" key="19">
    <source>
        <dbReference type="ARBA" id="ARBA00023136"/>
    </source>
</evidence>
<name>A0A5N6N6M1_9ASTR</name>
<evidence type="ECO:0000256" key="5">
    <source>
        <dbReference type="ARBA" id="ARBA00022494"/>
    </source>
</evidence>
<evidence type="ECO:0000256" key="23">
    <source>
        <dbReference type="SAM" id="Phobius"/>
    </source>
</evidence>
<feature type="domain" description="Domain X" evidence="24">
    <location>
        <begin position="842"/>
        <end position="936"/>
    </location>
</feature>
<comment type="similarity">
    <text evidence="22">Belongs to the intron maturase 2 family. MatK subfamily.</text>
</comment>